<dbReference type="PANTHER" id="PTHR30451">
    <property type="entry name" value="OUTER MEMBRANE USHER PROTEIN"/>
    <property type="match status" value="1"/>
</dbReference>
<comment type="caution">
    <text evidence="10">The sequence shown here is derived from an EMBL/GenBank/DDBJ whole genome shotgun (WGS) entry which is preliminary data.</text>
</comment>
<evidence type="ECO:0000313" key="10">
    <source>
        <dbReference type="EMBL" id="MUP44121.1"/>
    </source>
</evidence>
<feature type="non-terminal residue" evidence="10">
    <location>
        <position position="116"/>
    </location>
</feature>
<dbReference type="GO" id="GO:0015473">
    <property type="term" value="F:fimbrial usher porin activity"/>
    <property type="evidence" value="ECO:0007669"/>
    <property type="project" value="InterPro"/>
</dbReference>
<dbReference type="InterPro" id="IPR025885">
    <property type="entry name" value="PapC_N"/>
</dbReference>
<dbReference type="EMBL" id="VJVW01000194">
    <property type="protein sequence ID" value="MUP44121.1"/>
    <property type="molecule type" value="Genomic_DNA"/>
</dbReference>
<evidence type="ECO:0000256" key="7">
    <source>
        <dbReference type="ARBA" id="ARBA00023136"/>
    </source>
</evidence>
<keyword evidence="11" id="KW-1185">Reference proteome</keyword>
<evidence type="ECO:0000256" key="2">
    <source>
        <dbReference type="ARBA" id="ARBA00008064"/>
    </source>
</evidence>
<gene>
    <name evidence="10" type="ORF">FLP08_16250</name>
</gene>
<feature type="domain" description="PapC N-terminal" evidence="9">
    <location>
        <begin position="2"/>
        <end position="109"/>
    </location>
</feature>
<evidence type="ECO:0000256" key="3">
    <source>
        <dbReference type="ARBA" id="ARBA00022448"/>
    </source>
</evidence>
<organism evidence="10 11">
    <name type="scientific">Christiangramia aestuarii</name>
    <dbReference type="NCBI Taxonomy" id="1028746"/>
    <lineage>
        <taxon>Bacteria</taxon>
        <taxon>Pseudomonadati</taxon>
        <taxon>Bacteroidota</taxon>
        <taxon>Flavobacteriia</taxon>
        <taxon>Flavobacteriales</taxon>
        <taxon>Flavobacteriaceae</taxon>
        <taxon>Christiangramia</taxon>
    </lineage>
</organism>
<reference evidence="10 11" key="1">
    <citation type="submission" date="2019-07" db="EMBL/GenBank/DDBJ databases">
        <title>Gramella aestuarii sp. nov., isolated from a tidal flat, and emended description of Gramella echinicola.</title>
        <authorList>
            <person name="Liu L."/>
        </authorList>
    </citation>
    <scope>NUCLEOTIDE SEQUENCE [LARGE SCALE GENOMIC DNA]</scope>
    <source>
        <strain evidence="10 11">BS12</strain>
    </source>
</reference>
<name>A0A7K1LU26_9FLAO</name>
<dbReference type="Proteomes" id="UP000460416">
    <property type="component" value="Unassembled WGS sequence"/>
</dbReference>
<dbReference type="SUPFAM" id="SSF141729">
    <property type="entry name" value="FimD N-terminal domain-like"/>
    <property type="match status" value="1"/>
</dbReference>
<proteinExistence type="inferred from homology"/>
<comment type="subcellular location">
    <subcellularLocation>
        <location evidence="1">Cell outer membrane</location>
    </subcellularLocation>
</comment>
<dbReference type="PANTHER" id="PTHR30451:SF21">
    <property type="entry name" value="FIMBRIAL USHER DOMAIN-CONTAINING PROTEIN YDET-RELATED"/>
    <property type="match status" value="1"/>
</dbReference>
<keyword evidence="4" id="KW-1029">Fimbrium biogenesis</keyword>
<evidence type="ECO:0000256" key="4">
    <source>
        <dbReference type="ARBA" id="ARBA00022558"/>
    </source>
</evidence>
<sequence length="116" mass="12973">MIRREDVVFSADPETGSVRPVVRVGLLKEIGVDIARLTRDKLIPDNLENNTPLNVAELIPGASIEFDVNSLSLLVSIPQLYVQRHSRGYVDPSLWDDGVTALFSNYQANFTRNTNF</sequence>
<evidence type="ECO:0000313" key="11">
    <source>
        <dbReference type="Proteomes" id="UP000460416"/>
    </source>
</evidence>
<evidence type="ECO:0000256" key="1">
    <source>
        <dbReference type="ARBA" id="ARBA00004442"/>
    </source>
</evidence>
<dbReference type="Pfam" id="PF13954">
    <property type="entry name" value="PapC_N"/>
    <property type="match status" value="1"/>
</dbReference>
<keyword evidence="8" id="KW-0998">Cell outer membrane</keyword>
<keyword evidence="6" id="KW-0732">Signal</keyword>
<dbReference type="InterPro" id="IPR000015">
    <property type="entry name" value="Fimb_usher"/>
</dbReference>
<dbReference type="InterPro" id="IPR037224">
    <property type="entry name" value="PapC_N_sf"/>
</dbReference>
<evidence type="ECO:0000256" key="8">
    <source>
        <dbReference type="ARBA" id="ARBA00023237"/>
    </source>
</evidence>
<dbReference type="AlphaFoldDB" id="A0A7K1LU26"/>
<protein>
    <submittedName>
        <fullName evidence="10">Fimbrial biogenesis outer membrane usher protein</fullName>
    </submittedName>
</protein>
<feature type="non-terminal residue" evidence="10">
    <location>
        <position position="1"/>
    </location>
</feature>
<accession>A0A7K1LU26</accession>
<evidence type="ECO:0000256" key="5">
    <source>
        <dbReference type="ARBA" id="ARBA00022692"/>
    </source>
</evidence>
<comment type="similarity">
    <text evidence="2">Belongs to the fimbrial export usher family.</text>
</comment>
<dbReference type="Gene3D" id="3.10.20.410">
    <property type="match status" value="1"/>
</dbReference>
<evidence type="ECO:0000256" key="6">
    <source>
        <dbReference type="ARBA" id="ARBA00022729"/>
    </source>
</evidence>
<dbReference type="GO" id="GO:0009297">
    <property type="term" value="P:pilus assembly"/>
    <property type="evidence" value="ECO:0007669"/>
    <property type="project" value="InterPro"/>
</dbReference>
<keyword evidence="7" id="KW-0472">Membrane</keyword>
<evidence type="ECO:0000259" key="9">
    <source>
        <dbReference type="Pfam" id="PF13954"/>
    </source>
</evidence>
<keyword evidence="5" id="KW-0812">Transmembrane</keyword>
<keyword evidence="3" id="KW-0813">Transport</keyword>
<dbReference type="GO" id="GO:0009279">
    <property type="term" value="C:cell outer membrane"/>
    <property type="evidence" value="ECO:0007669"/>
    <property type="project" value="UniProtKB-SubCell"/>
</dbReference>